<organism evidence="1 2">
    <name type="scientific">Avena sativa</name>
    <name type="common">Oat</name>
    <dbReference type="NCBI Taxonomy" id="4498"/>
    <lineage>
        <taxon>Eukaryota</taxon>
        <taxon>Viridiplantae</taxon>
        <taxon>Streptophyta</taxon>
        <taxon>Embryophyta</taxon>
        <taxon>Tracheophyta</taxon>
        <taxon>Spermatophyta</taxon>
        <taxon>Magnoliopsida</taxon>
        <taxon>Liliopsida</taxon>
        <taxon>Poales</taxon>
        <taxon>Poaceae</taxon>
        <taxon>BOP clade</taxon>
        <taxon>Pooideae</taxon>
        <taxon>Poodae</taxon>
        <taxon>Poeae</taxon>
        <taxon>Poeae Chloroplast Group 1 (Aveneae type)</taxon>
        <taxon>Aveninae</taxon>
        <taxon>Avena</taxon>
    </lineage>
</organism>
<evidence type="ECO:0000313" key="1">
    <source>
        <dbReference type="EnsemblPlants" id="AVESA.00010b.r2.3AG0411700.1.CDS"/>
    </source>
</evidence>
<protein>
    <submittedName>
        <fullName evidence="1">Uncharacterized protein</fullName>
    </submittedName>
</protein>
<keyword evidence="2" id="KW-1185">Reference proteome</keyword>
<sequence>MRSGAVPSFRPPPEQPAPPLVSNSTVGATFQFPFLLFPSPSPIAAHSPPLPPPPLLLYRCQQLAPDHGRIDHLTHAAPLLELRSSRPQPSREEVLVPVPRRPTGNSPSSSSSSPQIAAMTTLSTGVLQKLLDGMKSGAARPVGEYRTAVLQVTDIVPADMDEKDLFPRHGQFYLKVSDSSHSIYATLPPAQADLVLSNKLHLGQFVHVDRLDPGSPVPVIVGARPLPGRHPLVVGTPEPGKKAAPPRRGSWGTENHAAGVLASPKVVRPTTLDFGDRTPVKERPSPARSSAASVRRSTSVIPRLVSRSRSFAADRGDPPPSKIPRTPFPAEKSSMSCTPARAMSRRVREEGPSSPGSDDDTATSSKKRQSSAARVPVPAKLNAIGKEAMEQREQAQKAALEALRNASATENVFRIYKMFSDLSKTARPDAPASCFDGFLSFHQEAVQAVADIESIQAATSMAATAAGTTDEPPATTAEEAAPPNVLQEIAQNRATMPRRRGLLGFGGVSKSVSFAPGTLPDASSRQDGGRSSSASRKCLAADKTDDKRSSAPVGPVAAHSALGSSLRMAKQMQAEAGSWFMEFLEAALETGLKKRKSSKSSATGQSGGGCPQSLMLRVINWVEMEQSGGGSESGGSRKAGHPRAAAIARKLRIKAKNP</sequence>
<proteinExistence type="predicted"/>
<evidence type="ECO:0000313" key="2">
    <source>
        <dbReference type="Proteomes" id="UP001732700"/>
    </source>
</evidence>
<accession>A0ACD5VD81</accession>
<reference evidence="1" key="2">
    <citation type="submission" date="2025-09" db="UniProtKB">
        <authorList>
            <consortium name="EnsemblPlants"/>
        </authorList>
    </citation>
    <scope>IDENTIFICATION</scope>
</reference>
<reference evidence="1" key="1">
    <citation type="submission" date="2021-05" db="EMBL/GenBank/DDBJ databases">
        <authorList>
            <person name="Scholz U."/>
            <person name="Mascher M."/>
            <person name="Fiebig A."/>
        </authorList>
    </citation>
    <scope>NUCLEOTIDE SEQUENCE [LARGE SCALE GENOMIC DNA]</scope>
</reference>
<dbReference type="Proteomes" id="UP001732700">
    <property type="component" value="Chromosome 3A"/>
</dbReference>
<name>A0ACD5VD81_AVESA</name>
<dbReference type="EnsemblPlants" id="AVESA.00010b.r2.3AG0411700.1">
    <property type="protein sequence ID" value="AVESA.00010b.r2.3AG0411700.1.CDS"/>
    <property type="gene ID" value="AVESA.00010b.r2.3AG0411700"/>
</dbReference>